<dbReference type="InterPro" id="IPR012337">
    <property type="entry name" value="RNaseH-like_sf"/>
</dbReference>
<dbReference type="InterPro" id="IPR022885">
    <property type="entry name" value="NDH1_su_D/H"/>
</dbReference>
<evidence type="ECO:0000259" key="4">
    <source>
        <dbReference type="Pfam" id="PF00346"/>
    </source>
</evidence>
<keyword evidence="2" id="KW-1278">Translocase</keyword>
<sequence>MNVPATREDLMIVNMGPHHPSMHGVLRLIVTLDGKDVIDCEPILGYLHRGMDQIAENRTIIQYLPYVTRWDYLATMFTEAITVNAPEQLGNIQVPKRASYIRVIMLELSRIASHLLWLGPFMADIGAQTPFFYIFRERELVYDLFEAATGMRMMHNYFRIGGVARIMAEYEALIIGLEMLIEMKILTVRIIGDSQLVIKQLTGEYRCLNDSLAEYHALATELLNRFMDLTIQYTPRSLNQEANEMAQVASGVKWHILETYHGSERLIGFDL</sequence>
<dbReference type="PANTHER" id="PTHR11993:SF10">
    <property type="entry name" value="NADH DEHYDROGENASE [UBIQUINONE] IRON-SULFUR PROTEIN 2, MITOCHONDRIAL"/>
    <property type="match status" value="1"/>
</dbReference>
<dbReference type="SUPFAM" id="SSF56762">
    <property type="entry name" value="HydB/Nqo4-like"/>
    <property type="match status" value="1"/>
</dbReference>
<organism evidence="5 6">
    <name type="scientific">Vitis vinifera</name>
    <name type="common">Grape</name>
    <dbReference type="NCBI Taxonomy" id="29760"/>
    <lineage>
        <taxon>Eukaryota</taxon>
        <taxon>Viridiplantae</taxon>
        <taxon>Streptophyta</taxon>
        <taxon>Embryophyta</taxon>
        <taxon>Tracheophyta</taxon>
        <taxon>Spermatophyta</taxon>
        <taxon>Magnoliopsida</taxon>
        <taxon>eudicotyledons</taxon>
        <taxon>Gunneridae</taxon>
        <taxon>Pentapetalae</taxon>
        <taxon>rosids</taxon>
        <taxon>Vitales</taxon>
        <taxon>Vitaceae</taxon>
        <taxon>Viteae</taxon>
        <taxon>Vitis</taxon>
    </lineage>
</organism>
<keyword evidence="3" id="KW-0520">NAD</keyword>
<gene>
    <name evidence="5" type="ORF">VitviT2T_015851</name>
</gene>
<dbReference type="Gene3D" id="1.10.645.10">
    <property type="entry name" value="Cytochrome-c3 Hydrogenase, chain B"/>
    <property type="match status" value="1"/>
</dbReference>
<accession>A0ABY9CQ91</accession>
<reference evidence="5 6" key="1">
    <citation type="journal article" date="2023" name="Hortic Res">
        <title>The complete reference genome for grapevine (Vitis vinifera L.) genetics and breeding.</title>
        <authorList>
            <person name="Shi X."/>
            <person name="Cao S."/>
            <person name="Wang X."/>
            <person name="Huang S."/>
            <person name="Wang Y."/>
            <person name="Liu Z."/>
            <person name="Liu W."/>
            <person name="Leng X."/>
            <person name="Peng Y."/>
            <person name="Wang N."/>
            <person name="Wang Y."/>
            <person name="Ma Z."/>
            <person name="Xu X."/>
            <person name="Zhang F."/>
            <person name="Xue H."/>
            <person name="Zhong H."/>
            <person name="Wang Y."/>
            <person name="Zhang K."/>
            <person name="Velt A."/>
            <person name="Avia K."/>
            <person name="Holtgrawe D."/>
            <person name="Grimplet J."/>
            <person name="Matus J.T."/>
            <person name="Ware D."/>
            <person name="Wu X."/>
            <person name="Wang H."/>
            <person name="Liu C."/>
            <person name="Fang Y."/>
            <person name="Rustenholz C."/>
            <person name="Cheng Z."/>
            <person name="Xiao H."/>
            <person name="Zhou Y."/>
        </authorList>
    </citation>
    <scope>NUCLEOTIDE SEQUENCE [LARGE SCALE GENOMIC DNA]</scope>
    <source>
        <strain evidence="6">cv. Pinot noir / PN40024</strain>
        <tissue evidence="5">Leaf</tissue>
    </source>
</reference>
<dbReference type="EMBL" id="CP126657">
    <property type="protein sequence ID" value="WJZ97230.1"/>
    <property type="molecule type" value="Genomic_DNA"/>
</dbReference>
<proteinExistence type="inferred from homology"/>
<dbReference type="SUPFAM" id="SSF53098">
    <property type="entry name" value="Ribonuclease H-like"/>
    <property type="match status" value="1"/>
</dbReference>
<evidence type="ECO:0000313" key="6">
    <source>
        <dbReference type="Proteomes" id="UP001227230"/>
    </source>
</evidence>
<dbReference type="InterPro" id="IPR029014">
    <property type="entry name" value="NiFe-Hase_large"/>
</dbReference>
<evidence type="ECO:0000256" key="1">
    <source>
        <dbReference type="ARBA" id="ARBA00005769"/>
    </source>
</evidence>
<dbReference type="InterPro" id="IPR001135">
    <property type="entry name" value="NADH_Q_OxRdtase_suD"/>
</dbReference>
<evidence type="ECO:0000313" key="5">
    <source>
        <dbReference type="EMBL" id="WJZ97230.1"/>
    </source>
</evidence>
<name>A0ABY9CQ91_VITVI</name>
<evidence type="ECO:0000256" key="2">
    <source>
        <dbReference type="ARBA" id="ARBA00022967"/>
    </source>
</evidence>
<protein>
    <recommendedName>
        <fullName evidence="4">NADH-quinone oxidoreductase subunit D domain-containing protein</fullName>
    </recommendedName>
</protein>
<dbReference type="CDD" id="cd09279">
    <property type="entry name" value="RNase_HI_like"/>
    <property type="match status" value="1"/>
</dbReference>
<dbReference type="Proteomes" id="UP001227230">
    <property type="component" value="Chromosome 10"/>
</dbReference>
<keyword evidence="6" id="KW-1185">Reference proteome</keyword>
<comment type="similarity">
    <text evidence="1">Belongs to the complex I 49 kDa subunit family.</text>
</comment>
<dbReference type="Pfam" id="PF00346">
    <property type="entry name" value="Complex1_49kDa"/>
    <property type="match status" value="1"/>
</dbReference>
<dbReference type="PANTHER" id="PTHR11993">
    <property type="entry name" value="NADH-UBIQUINONE OXIDOREDUCTASE 49 KDA SUBUNIT"/>
    <property type="match status" value="1"/>
</dbReference>
<evidence type="ECO:0000256" key="3">
    <source>
        <dbReference type="ARBA" id="ARBA00023027"/>
    </source>
</evidence>
<feature type="domain" description="NADH-quinone oxidoreductase subunit D" evidence="4">
    <location>
        <begin position="124"/>
        <end position="166"/>
    </location>
</feature>